<dbReference type="GO" id="GO:0097120">
    <property type="term" value="P:receptor localization to synapse"/>
    <property type="evidence" value="ECO:0007669"/>
    <property type="project" value="TreeGrafter"/>
</dbReference>
<dbReference type="FunFam" id="2.30.42.10:FF:000002">
    <property type="entry name" value="Disks large homolog 4 isoform 2"/>
    <property type="match status" value="1"/>
</dbReference>
<dbReference type="Pfam" id="PF00595">
    <property type="entry name" value="PDZ"/>
    <property type="match status" value="3"/>
</dbReference>
<dbReference type="GO" id="GO:0070161">
    <property type="term" value="C:anchoring junction"/>
    <property type="evidence" value="ECO:0007669"/>
    <property type="project" value="UniProtKB-SubCell"/>
</dbReference>
<evidence type="ECO:0000256" key="5">
    <source>
        <dbReference type="ARBA" id="ARBA00004586"/>
    </source>
</evidence>
<dbReference type="InterPro" id="IPR036892">
    <property type="entry name" value="L27_dom_sf"/>
</dbReference>
<dbReference type="AlphaFoldDB" id="A0AA88LS26"/>
<dbReference type="FunFam" id="2.30.42.10:FF:000001">
    <property type="entry name" value="Disks large homolog 1 isoform 2"/>
    <property type="match status" value="1"/>
</dbReference>
<dbReference type="Gene3D" id="2.30.42.10">
    <property type="match status" value="3"/>
</dbReference>
<dbReference type="InterPro" id="IPR036034">
    <property type="entry name" value="PDZ_sf"/>
</dbReference>
<evidence type="ECO:0000256" key="13">
    <source>
        <dbReference type="ARBA" id="ARBA00023136"/>
    </source>
</evidence>
<evidence type="ECO:0000256" key="1">
    <source>
        <dbReference type="ARBA" id="ARBA00004202"/>
    </source>
</evidence>
<feature type="domain" description="PDZ" evidence="20">
    <location>
        <begin position="467"/>
        <end position="548"/>
    </location>
</feature>
<dbReference type="GO" id="GO:0099072">
    <property type="term" value="P:regulation of postsynaptic membrane neurotransmitter receptor levels"/>
    <property type="evidence" value="ECO:0007669"/>
    <property type="project" value="TreeGrafter"/>
</dbReference>
<dbReference type="FunFam" id="2.30.30.40:FF:000058">
    <property type="entry name" value="Disks large homolog 1 isoform X1"/>
    <property type="match status" value="1"/>
</dbReference>
<dbReference type="PANTHER" id="PTHR23119">
    <property type="entry name" value="DISCS LARGE"/>
    <property type="match status" value="1"/>
</dbReference>
<evidence type="ECO:0000256" key="4">
    <source>
        <dbReference type="ARBA" id="ARBA00004496"/>
    </source>
</evidence>
<evidence type="ECO:0000313" key="22">
    <source>
        <dbReference type="EMBL" id="KAK2822897.1"/>
    </source>
</evidence>
<dbReference type="GO" id="GO:0016324">
    <property type="term" value="C:apical plasma membrane"/>
    <property type="evidence" value="ECO:0007669"/>
    <property type="project" value="UniProtKB-SubCell"/>
</dbReference>
<proteinExistence type="inferred from homology"/>
<feature type="compositionally biased region" description="Polar residues" evidence="17">
    <location>
        <begin position="703"/>
        <end position="716"/>
    </location>
</feature>
<feature type="domain" description="PDZ" evidence="20">
    <location>
        <begin position="222"/>
        <end position="309"/>
    </location>
</feature>
<keyword evidence="23" id="KW-1185">Reference proteome</keyword>
<dbReference type="SMART" id="SM00228">
    <property type="entry name" value="PDZ"/>
    <property type="match status" value="3"/>
</dbReference>
<dbReference type="SMART" id="SM00072">
    <property type="entry name" value="GuKc"/>
    <property type="match status" value="1"/>
</dbReference>
<evidence type="ECO:0000259" key="20">
    <source>
        <dbReference type="PROSITE" id="PS50106"/>
    </source>
</evidence>
<keyword evidence="10" id="KW-0677">Repeat</keyword>
<feature type="domain" description="PDZ" evidence="20">
    <location>
        <begin position="317"/>
        <end position="404"/>
    </location>
</feature>
<evidence type="ECO:0000256" key="2">
    <source>
        <dbReference type="ARBA" id="ARBA00004221"/>
    </source>
</evidence>
<dbReference type="GO" id="GO:0019901">
    <property type="term" value="F:protein kinase binding"/>
    <property type="evidence" value="ECO:0007669"/>
    <property type="project" value="TreeGrafter"/>
</dbReference>
<dbReference type="CDD" id="cd06723">
    <property type="entry name" value="PDZ1_Dlg1-2-4-like"/>
    <property type="match status" value="1"/>
</dbReference>
<dbReference type="SUPFAM" id="SSF50156">
    <property type="entry name" value="PDZ domain-like"/>
    <property type="match status" value="3"/>
</dbReference>
<keyword evidence="16" id="KW-0175">Coiled coil</keyword>
<sequence length="926" mass="103218">MPVRKKDAQRALLLLEEYRAKLNQAEDRQLRHSIQRVIDIFQSNLFQALIDIQEFYEVTLLDSQRWAESSKGSDPMAPVNLWDFSSLQSTTVTSDTLPSLSTSIEKYRHHDEDSSPQDQSSPQLTEEVGGPELVHVAEKNLSQVENVHGYVTHAHISPMKQADAAPPSSPIIPVIPISPIPAETTIIPPTSQANPPPVVVNTDSLDTPPYVNGTEADYEYEEITLERGNSGLGFSIAGGTDNPHIGEDPSIFITKVIPGGAAAQDGRLRVNDVILRVNEVDVRDVTHSRAVEALKEAGSLVRLYVRRRKPVSEKVMEIKLVKGPKGLGFSIAGGVGNQHIPGDNSIYVTKIIEGGAAHKDGRLQIGDKLLAVNSACLEEVTHEHAVTALKNTPDVVYLKVAKPNSVFMNDSFAPPDLTNSYSQHMENHISPPNFLGQPHPPPASSGRYSPTPKSMMGDDDVTREPRKVVLHRGATGLGFNIVGGEDGEGIFISFILAGGPADLCGELRKGDRLISVNGVDLRNATHEQAAAALKNAGQTVTIIAHYRPEEYSRFEAKIHDLREQMMNSSISSGSGSLRTSQKRSLYVRALFDYDKTRDSGLPSQGLNFKFGDILHVVNASDDEWWQARQLTAQGEVEEVGVIPSKRRVEKKERARLKTVKFNAKSRDRGSVNDKRKKNLFSRKFPFYKSKEASEQETSDVDQHVTSNASDSESSYRGQEEYVLSYEPVIQQEVNYTRPVIILGPMKDRINDDLISEFPDKFGSCVPHTTRPKRDYEVDGRDYHFVVSREQMEKDIQDHKFIEAGQYNNHLYGTSVQSVREVAEKGKHCILDVSGNAIKRLQLAQLHPIAIFIKPKSVENIMEMNKRLTEEQGRKTFDRATKLEQEFTEHFTAIVQGDTLEEIYEQVKQIIEEQSGPFVWVQSKEKL</sequence>
<dbReference type="Gene3D" id="2.30.30.40">
    <property type="entry name" value="SH3 Domains"/>
    <property type="match status" value="2"/>
</dbReference>
<dbReference type="SUPFAM" id="SSF101288">
    <property type="entry name" value="L27 domain"/>
    <property type="match status" value="1"/>
</dbReference>
<reference evidence="22" key="1">
    <citation type="submission" date="2023-07" db="EMBL/GenBank/DDBJ databases">
        <title>Chromosome-level Genome Assembly of Striped Snakehead (Channa striata).</title>
        <authorList>
            <person name="Liu H."/>
        </authorList>
    </citation>
    <scope>NUCLEOTIDE SEQUENCE</scope>
    <source>
        <strain evidence="22">Gz</strain>
        <tissue evidence="22">Muscle</tissue>
    </source>
</reference>
<dbReference type="Gene3D" id="3.30.63.10">
    <property type="entry name" value="Guanylate Kinase phosphate binding domain"/>
    <property type="match status" value="1"/>
</dbReference>
<keyword evidence="12" id="KW-0965">Cell junction</keyword>
<dbReference type="PANTHER" id="PTHR23119:SF5">
    <property type="entry name" value="DISKS LARGE HOMOLOG 1"/>
    <property type="match status" value="1"/>
</dbReference>
<dbReference type="InterPro" id="IPR019583">
    <property type="entry name" value="DLG1-4_PDZ_assoc"/>
</dbReference>
<dbReference type="SMART" id="SM01277">
    <property type="entry name" value="MAGUK_N_PEST"/>
    <property type="match status" value="1"/>
</dbReference>
<feature type="domain" description="SH3" evidence="18">
    <location>
        <begin position="582"/>
        <end position="652"/>
    </location>
</feature>
<dbReference type="GO" id="GO:0043005">
    <property type="term" value="C:neuron projection"/>
    <property type="evidence" value="ECO:0007669"/>
    <property type="project" value="InterPro"/>
</dbReference>
<dbReference type="SMART" id="SM00569">
    <property type="entry name" value="L27"/>
    <property type="match status" value="1"/>
</dbReference>
<dbReference type="GO" id="GO:0035255">
    <property type="term" value="F:ionotropic glutamate receptor binding"/>
    <property type="evidence" value="ECO:0007669"/>
    <property type="project" value="TreeGrafter"/>
</dbReference>
<dbReference type="InterPro" id="IPR008144">
    <property type="entry name" value="Guanylate_kin-like_dom"/>
</dbReference>
<dbReference type="InterPro" id="IPR001452">
    <property type="entry name" value="SH3_domain"/>
</dbReference>
<evidence type="ECO:0000259" key="19">
    <source>
        <dbReference type="PROSITE" id="PS50052"/>
    </source>
</evidence>
<evidence type="ECO:0000256" key="6">
    <source>
        <dbReference type="ARBA" id="ARBA00007014"/>
    </source>
</evidence>
<dbReference type="FunFam" id="3.40.50.300:FF:001402">
    <property type="entry name" value="Discs, large homolog 3 (Drosophila)"/>
    <property type="match status" value="1"/>
</dbReference>
<dbReference type="InterPro" id="IPR001478">
    <property type="entry name" value="PDZ"/>
</dbReference>
<dbReference type="Pfam" id="PF00625">
    <property type="entry name" value="Guanylate_kin"/>
    <property type="match status" value="1"/>
</dbReference>
<dbReference type="SUPFAM" id="SSF52540">
    <property type="entry name" value="P-loop containing nucleoside triphosphate hydrolases"/>
    <property type="match status" value="1"/>
</dbReference>
<keyword evidence="7 15" id="KW-0728">SH3 domain</keyword>
<evidence type="ECO:0000313" key="23">
    <source>
        <dbReference type="Proteomes" id="UP001187415"/>
    </source>
</evidence>
<dbReference type="InterPro" id="IPR027417">
    <property type="entry name" value="P-loop_NTPase"/>
</dbReference>
<evidence type="ECO:0000259" key="18">
    <source>
        <dbReference type="PROSITE" id="PS50002"/>
    </source>
</evidence>
<dbReference type="FunFam" id="1.10.287.470:FF:000001">
    <property type="entry name" value="Disks large 1 isoform X3"/>
    <property type="match status" value="1"/>
</dbReference>
<dbReference type="GO" id="GO:0043113">
    <property type="term" value="P:receptor clustering"/>
    <property type="evidence" value="ECO:0007669"/>
    <property type="project" value="TreeGrafter"/>
</dbReference>
<dbReference type="PIRSF" id="PIRSF001741">
    <property type="entry name" value="MAGUK_DLGH"/>
    <property type="match status" value="1"/>
</dbReference>
<evidence type="ECO:0000256" key="7">
    <source>
        <dbReference type="ARBA" id="ARBA00022443"/>
    </source>
</evidence>
<evidence type="ECO:0000256" key="11">
    <source>
        <dbReference type="ARBA" id="ARBA00022824"/>
    </source>
</evidence>
<evidence type="ECO:0000256" key="9">
    <source>
        <dbReference type="ARBA" id="ARBA00022490"/>
    </source>
</evidence>
<gene>
    <name evidence="22" type="ORF">Q5P01_022962</name>
</gene>
<dbReference type="InterPro" id="IPR050614">
    <property type="entry name" value="Synaptic_Scaffolding_LAP-MAGUK"/>
</dbReference>
<dbReference type="Pfam" id="PF10608">
    <property type="entry name" value="MAGUK_N_PEST"/>
    <property type="match status" value="1"/>
</dbReference>
<dbReference type="PROSITE" id="PS50002">
    <property type="entry name" value="SH3"/>
    <property type="match status" value="1"/>
</dbReference>
<dbReference type="FunFam" id="2.30.30.40:FF:000008">
    <property type="entry name" value="Disks large homolog 1 isoform 2"/>
    <property type="match status" value="1"/>
</dbReference>
<dbReference type="PROSITE" id="PS51022">
    <property type="entry name" value="L27"/>
    <property type="match status" value="1"/>
</dbReference>
<dbReference type="InterPro" id="IPR016313">
    <property type="entry name" value="DLG1-like"/>
</dbReference>
<keyword evidence="9" id="KW-0963">Cytoplasm</keyword>
<evidence type="ECO:0000256" key="8">
    <source>
        <dbReference type="ARBA" id="ARBA00022475"/>
    </source>
</evidence>
<evidence type="ECO:0000256" key="12">
    <source>
        <dbReference type="ARBA" id="ARBA00022949"/>
    </source>
</evidence>
<feature type="domain" description="Guanylate kinase-like" evidence="19">
    <location>
        <begin position="736"/>
        <end position="911"/>
    </location>
</feature>
<dbReference type="GO" id="GO:0016323">
    <property type="term" value="C:basolateral plasma membrane"/>
    <property type="evidence" value="ECO:0007669"/>
    <property type="project" value="TreeGrafter"/>
</dbReference>
<comment type="subcellular location">
    <subcellularLocation>
        <location evidence="2">Apical cell membrane</location>
    </subcellularLocation>
    <subcellularLocation>
        <location evidence="3">Cell junction</location>
    </subcellularLocation>
    <subcellularLocation>
        <location evidence="1">Cell membrane</location>
        <topology evidence="1">Peripheral membrane protein</topology>
    </subcellularLocation>
    <subcellularLocation>
        <location evidence="4">Cytoplasm</location>
    </subcellularLocation>
    <subcellularLocation>
        <location evidence="5">Endoplasmic reticulum membrane</location>
    </subcellularLocation>
</comment>
<name>A0AA88LS26_CHASR</name>
<evidence type="ECO:0000259" key="21">
    <source>
        <dbReference type="PROSITE" id="PS51022"/>
    </source>
</evidence>
<organism evidence="22 23">
    <name type="scientific">Channa striata</name>
    <name type="common">Snakehead murrel</name>
    <name type="synonym">Ophicephalus striatus</name>
    <dbReference type="NCBI Taxonomy" id="64152"/>
    <lineage>
        <taxon>Eukaryota</taxon>
        <taxon>Metazoa</taxon>
        <taxon>Chordata</taxon>
        <taxon>Craniata</taxon>
        <taxon>Vertebrata</taxon>
        <taxon>Euteleostomi</taxon>
        <taxon>Actinopterygii</taxon>
        <taxon>Neopterygii</taxon>
        <taxon>Teleostei</taxon>
        <taxon>Neoteleostei</taxon>
        <taxon>Acanthomorphata</taxon>
        <taxon>Anabantaria</taxon>
        <taxon>Anabantiformes</taxon>
        <taxon>Channoidei</taxon>
        <taxon>Channidae</taxon>
        <taxon>Channa</taxon>
    </lineage>
</organism>
<dbReference type="PROSITE" id="PS00856">
    <property type="entry name" value="GUANYLATE_KINASE_1"/>
    <property type="match status" value="1"/>
</dbReference>
<evidence type="ECO:0000256" key="16">
    <source>
        <dbReference type="SAM" id="Coils"/>
    </source>
</evidence>
<dbReference type="FunFam" id="3.30.63.10:FF:000001">
    <property type="entry name" value="Disks large homolog 1 isoform 2"/>
    <property type="match status" value="1"/>
</dbReference>
<dbReference type="CDD" id="cd06795">
    <property type="entry name" value="PDZ3_Dlg1-2-4-like"/>
    <property type="match status" value="1"/>
</dbReference>
<keyword evidence="8" id="KW-1003">Cell membrane</keyword>
<feature type="coiled-coil region" evidence="16">
    <location>
        <begin position="8"/>
        <end position="35"/>
    </location>
</feature>
<evidence type="ECO:0000256" key="17">
    <source>
        <dbReference type="SAM" id="MobiDB-lite"/>
    </source>
</evidence>
<dbReference type="SMART" id="SM00326">
    <property type="entry name" value="SH3"/>
    <property type="match status" value="1"/>
</dbReference>
<feature type="region of interest" description="Disordered" evidence="17">
    <location>
        <begin position="691"/>
        <end position="716"/>
    </location>
</feature>
<dbReference type="InterPro" id="IPR036028">
    <property type="entry name" value="SH3-like_dom_sf"/>
</dbReference>
<dbReference type="GO" id="GO:0005789">
    <property type="term" value="C:endoplasmic reticulum membrane"/>
    <property type="evidence" value="ECO:0007669"/>
    <property type="project" value="UniProtKB-SubCell"/>
</dbReference>
<dbReference type="Pfam" id="PF09058">
    <property type="entry name" value="L27_1"/>
    <property type="match status" value="1"/>
</dbReference>
<dbReference type="GO" id="GO:0007268">
    <property type="term" value="P:chemical synaptic transmission"/>
    <property type="evidence" value="ECO:0007669"/>
    <property type="project" value="InterPro"/>
</dbReference>
<protein>
    <recommendedName>
        <fullName evidence="14">Disks large homolog 1</fullName>
    </recommendedName>
</protein>
<dbReference type="FunFam" id="2.30.42.10:FF:000049">
    <property type="entry name" value="disks large homolog 1 isoform X1"/>
    <property type="match status" value="1"/>
</dbReference>
<dbReference type="InterPro" id="IPR015143">
    <property type="entry name" value="L27_1"/>
</dbReference>
<comment type="similarity">
    <text evidence="6">Belongs to the MAGUK family.</text>
</comment>
<evidence type="ECO:0000256" key="10">
    <source>
        <dbReference type="ARBA" id="ARBA00022737"/>
    </source>
</evidence>
<feature type="region of interest" description="Disordered" evidence="17">
    <location>
        <begin position="427"/>
        <end position="461"/>
    </location>
</feature>
<evidence type="ECO:0000256" key="14">
    <source>
        <dbReference type="ARBA" id="ARBA00044189"/>
    </source>
</evidence>
<dbReference type="Pfam" id="PF00018">
    <property type="entry name" value="SH3_1"/>
    <property type="match status" value="1"/>
</dbReference>
<feature type="domain" description="L27" evidence="21">
    <location>
        <begin position="4"/>
        <end position="64"/>
    </location>
</feature>
<dbReference type="PROSITE" id="PS50106">
    <property type="entry name" value="PDZ"/>
    <property type="match status" value="3"/>
</dbReference>
<keyword evidence="13" id="KW-0472">Membrane</keyword>
<dbReference type="InterPro" id="IPR019590">
    <property type="entry name" value="DLG1_PEST_dom"/>
</dbReference>
<feature type="region of interest" description="Disordered" evidence="17">
    <location>
        <begin position="107"/>
        <end position="127"/>
    </location>
</feature>
<dbReference type="PROSITE" id="PS50052">
    <property type="entry name" value="GUANYLATE_KINASE_2"/>
    <property type="match status" value="1"/>
</dbReference>
<dbReference type="EMBL" id="JAUPFM010000018">
    <property type="protein sequence ID" value="KAK2822897.1"/>
    <property type="molecule type" value="Genomic_DNA"/>
</dbReference>
<accession>A0AA88LS26</accession>
<dbReference type="InterPro" id="IPR004172">
    <property type="entry name" value="L27_dom"/>
</dbReference>
<dbReference type="GO" id="GO:0098609">
    <property type="term" value="P:cell-cell adhesion"/>
    <property type="evidence" value="ECO:0007669"/>
    <property type="project" value="TreeGrafter"/>
</dbReference>
<dbReference type="SUPFAM" id="SSF50044">
    <property type="entry name" value="SH3-domain"/>
    <property type="match status" value="1"/>
</dbReference>
<evidence type="ECO:0000256" key="15">
    <source>
        <dbReference type="PROSITE-ProRule" id="PRU00192"/>
    </source>
</evidence>
<evidence type="ECO:0000256" key="3">
    <source>
        <dbReference type="ARBA" id="ARBA00004282"/>
    </source>
</evidence>
<dbReference type="CDD" id="cd00071">
    <property type="entry name" value="GMPK"/>
    <property type="match status" value="1"/>
</dbReference>
<dbReference type="Proteomes" id="UP001187415">
    <property type="component" value="Unassembled WGS sequence"/>
</dbReference>
<dbReference type="GO" id="GO:0045197">
    <property type="term" value="P:establishment or maintenance of epithelial cell apical/basal polarity"/>
    <property type="evidence" value="ECO:0007669"/>
    <property type="project" value="TreeGrafter"/>
</dbReference>
<dbReference type="Gene3D" id="3.40.50.300">
    <property type="entry name" value="P-loop containing nucleotide triphosphate hydrolases"/>
    <property type="match status" value="1"/>
</dbReference>
<dbReference type="GO" id="GO:0031594">
    <property type="term" value="C:neuromuscular junction"/>
    <property type="evidence" value="ECO:0007669"/>
    <property type="project" value="InterPro"/>
</dbReference>
<dbReference type="InterPro" id="IPR020590">
    <property type="entry name" value="Guanylate_kinase_CS"/>
</dbReference>
<dbReference type="InterPro" id="IPR008145">
    <property type="entry name" value="GK/Ca_channel_bsu"/>
</dbReference>
<dbReference type="Gene3D" id="1.10.287.470">
    <property type="entry name" value="Helix hairpin bin"/>
    <property type="match status" value="1"/>
</dbReference>
<keyword evidence="11" id="KW-0256">Endoplasmic reticulum</keyword>
<dbReference type="CDD" id="cd06724">
    <property type="entry name" value="PDZ2_Dlg1-2-4-like"/>
    <property type="match status" value="1"/>
</dbReference>
<dbReference type="Pfam" id="PF10600">
    <property type="entry name" value="PDZ_assoc"/>
    <property type="match status" value="1"/>
</dbReference>
<comment type="caution">
    <text evidence="22">The sequence shown here is derived from an EMBL/GenBank/DDBJ whole genome shotgun (WGS) entry which is preliminary data.</text>
</comment>
<dbReference type="GO" id="GO:0098839">
    <property type="term" value="C:postsynaptic density membrane"/>
    <property type="evidence" value="ECO:0007669"/>
    <property type="project" value="TreeGrafter"/>
</dbReference>